<dbReference type="EMBL" id="QSJN01000001">
    <property type="protein sequence ID" value="RHD78001.1"/>
    <property type="molecule type" value="Genomic_DNA"/>
</dbReference>
<gene>
    <name evidence="1" type="ORF">DW782_01545</name>
</gene>
<sequence>MIVLMKKFLFALTALAYLSFFASCSNEEDANNNSYSDKEKVKIETLMNLFESYGWELDTTVSIEQRNKELLEMDYEKTKGFLEYMSKGIEFDDSDSIPQNKSNKSEILGNTRTAMTYPIYGSHSSSVASSQTTMILSYDAPTTSSVTVQSTSVSSNPATTWSPDEYGSFNFSGDKCDNIKATGTIKYGSIYNHKYEMIGWCSKNSTGIVNDGKITGFHAI</sequence>
<accession>A0A3R6BYR1</accession>
<organism evidence="1 2">
    <name type="scientific">Parabacteroides distasonis</name>
    <dbReference type="NCBI Taxonomy" id="823"/>
    <lineage>
        <taxon>Bacteria</taxon>
        <taxon>Pseudomonadati</taxon>
        <taxon>Bacteroidota</taxon>
        <taxon>Bacteroidia</taxon>
        <taxon>Bacteroidales</taxon>
        <taxon>Tannerellaceae</taxon>
        <taxon>Parabacteroides</taxon>
    </lineage>
</organism>
<evidence type="ECO:0000313" key="2">
    <source>
        <dbReference type="Proteomes" id="UP000284660"/>
    </source>
</evidence>
<dbReference type="PROSITE" id="PS51257">
    <property type="entry name" value="PROKAR_LIPOPROTEIN"/>
    <property type="match status" value="1"/>
</dbReference>
<comment type="caution">
    <text evidence="1">The sequence shown here is derived from an EMBL/GenBank/DDBJ whole genome shotgun (WGS) entry which is preliminary data.</text>
</comment>
<name>A0A3R6BYR1_PARDI</name>
<dbReference type="AlphaFoldDB" id="A0A3R6BYR1"/>
<reference evidence="1 2" key="1">
    <citation type="submission" date="2018-08" db="EMBL/GenBank/DDBJ databases">
        <title>A genome reference for cultivated species of the human gut microbiota.</title>
        <authorList>
            <person name="Zou Y."/>
            <person name="Xue W."/>
            <person name="Luo G."/>
        </authorList>
    </citation>
    <scope>NUCLEOTIDE SEQUENCE [LARGE SCALE GENOMIC DNA]</scope>
    <source>
        <strain evidence="1 2">AM30-4</strain>
    </source>
</reference>
<evidence type="ECO:0000313" key="1">
    <source>
        <dbReference type="EMBL" id="RHD78001.1"/>
    </source>
</evidence>
<proteinExistence type="predicted"/>
<protein>
    <submittedName>
        <fullName evidence="1">Uncharacterized protein</fullName>
    </submittedName>
</protein>
<dbReference type="Proteomes" id="UP000284660">
    <property type="component" value="Unassembled WGS sequence"/>
</dbReference>